<evidence type="ECO:0000256" key="2">
    <source>
        <dbReference type="SAM" id="SignalP"/>
    </source>
</evidence>
<accession>A0A4R2KIN0</accession>
<sequence>MSVYNLLKSGAVLVGLATGSAAIAAGINGIGSYFSGDPWAEAAGAVRPLPKDARIVRVAEGGTVSGVDFSLFEGGSAVQYVASAHGRFVVPAALAAGAGVYDYSFDDPVAGRGAPFMFRTGLGALASANERAQGSATQAAASDLPAAMPALFAGGFGRALGGPQGGADLERTALEGAPADDASVPAQDPLVTARIAPVPLPAGAALLLTSLLGLGSLRRARRG</sequence>
<keyword evidence="2" id="KW-0732">Signal</keyword>
<protein>
    <submittedName>
        <fullName evidence="3">Putative secreted protein</fullName>
    </submittedName>
</protein>
<keyword evidence="1" id="KW-1133">Transmembrane helix</keyword>
<evidence type="ECO:0000313" key="3">
    <source>
        <dbReference type="EMBL" id="TCO73054.1"/>
    </source>
</evidence>
<keyword evidence="1" id="KW-0472">Membrane</keyword>
<keyword evidence="4" id="KW-1185">Reference proteome</keyword>
<name>A0A4R2KIN0_9RHOB</name>
<dbReference type="Proteomes" id="UP000295142">
    <property type="component" value="Unassembled WGS sequence"/>
</dbReference>
<evidence type="ECO:0000256" key="1">
    <source>
        <dbReference type="SAM" id="Phobius"/>
    </source>
</evidence>
<comment type="caution">
    <text evidence="3">The sequence shown here is derived from an EMBL/GenBank/DDBJ whole genome shotgun (WGS) entry which is preliminary data.</text>
</comment>
<feature type="chain" id="PRO_5020818840" evidence="2">
    <location>
        <begin position="25"/>
        <end position="223"/>
    </location>
</feature>
<reference evidence="3 4" key="1">
    <citation type="submission" date="2019-03" db="EMBL/GenBank/DDBJ databases">
        <title>Genomic Encyclopedia of Type Strains, Phase IV (KMG-IV): sequencing the most valuable type-strain genomes for metagenomic binning, comparative biology and taxonomic classification.</title>
        <authorList>
            <person name="Goeker M."/>
        </authorList>
    </citation>
    <scope>NUCLEOTIDE SEQUENCE [LARGE SCALE GENOMIC DNA]</scope>
    <source>
        <strain evidence="3 4">DSM 4868</strain>
    </source>
</reference>
<proteinExistence type="predicted"/>
<dbReference type="EMBL" id="SLWW01000003">
    <property type="protein sequence ID" value="TCO73054.1"/>
    <property type="molecule type" value="Genomic_DNA"/>
</dbReference>
<gene>
    <name evidence="3" type="ORF">EV655_103283</name>
</gene>
<organism evidence="3 4">
    <name type="scientific">Rhodovulum euryhalinum</name>
    <dbReference type="NCBI Taxonomy" id="35805"/>
    <lineage>
        <taxon>Bacteria</taxon>
        <taxon>Pseudomonadati</taxon>
        <taxon>Pseudomonadota</taxon>
        <taxon>Alphaproteobacteria</taxon>
        <taxon>Rhodobacterales</taxon>
        <taxon>Paracoccaceae</taxon>
        <taxon>Rhodovulum</taxon>
    </lineage>
</organism>
<keyword evidence="1" id="KW-0812">Transmembrane</keyword>
<feature type="transmembrane region" description="Helical" evidence="1">
    <location>
        <begin position="198"/>
        <end position="217"/>
    </location>
</feature>
<feature type="signal peptide" evidence="2">
    <location>
        <begin position="1"/>
        <end position="24"/>
    </location>
</feature>
<evidence type="ECO:0000313" key="4">
    <source>
        <dbReference type="Proteomes" id="UP000295142"/>
    </source>
</evidence>
<dbReference type="AlphaFoldDB" id="A0A4R2KIN0"/>